<feature type="region of interest" description="Disordered" evidence="1">
    <location>
        <begin position="1"/>
        <end position="42"/>
    </location>
</feature>
<feature type="compositionally biased region" description="Polar residues" evidence="1">
    <location>
        <begin position="76"/>
        <end position="94"/>
    </location>
</feature>
<dbReference type="InParanoid" id="A0A1Y1ZA30"/>
<reference evidence="2 3" key="1">
    <citation type="submission" date="2016-07" db="EMBL/GenBank/DDBJ databases">
        <title>Pervasive Adenine N6-methylation of Active Genes in Fungi.</title>
        <authorList>
            <consortium name="DOE Joint Genome Institute"/>
            <person name="Mondo S.J."/>
            <person name="Dannebaum R.O."/>
            <person name="Kuo R.C."/>
            <person name="Labutti K."/>
            <person name="Haridas S."/>
            <person name="Kuo A."/>
            <person name="Salamov A."/>
            <person name="Ahrendt S.R."/>
            <person name="Lipzen A."/>
            <person name="Sullivan W."/>
            <person name="Andreopoulos W.B."/>
            <person name="Clum A."/>
            <person name="Lindquist E."/>
            <person name="Daum C."/>
            <person name="Ramamoorthy G.K."/>
            <person name="Gryganskyi A."/>
            <person name="Culley D."/>
            <person name="Magnuson J.K."/>
            <person name="James T.Y."/>
            <person name="O'Malley M.A."/>
            <person name="Stajich J.E."/>
            <person name="Spatafora J.W."/>
            <person name="Visel A."/>
            <person name="Grigoriev I.V."/>
        </authorList>
    </citation>
    <scope>NUCLEOTIDE SEQUENCE [LARGE SCALE GENOMIC DNA]</scope>
    <source>
        <strain evidence="2 3">CBS 931.73</strain>
    </source>
</reference>
<dbReference type="EMBL" id="MCFE01000011">
    <property type="protein sequence ID" value="ORY07122.1"/>
    <property type="molecule type" value="Genomic_DNA"/>
</dbReference>
<feature type="compositionally biased region" description="Low complexity" evidence="1">
    <location>
        <begin position="236"/>
        <end position="247"/>
    </location>
</feature>
<gene>
    <name evidence="2" type="ORF">K493DRAFT_332895</name>
</gene>
<proteinExistence type="predicted"/>
<feature type="compositionally biased region" description="Polar residues" evidence="1">
    <location>
        <begin position="1"/>
        <end position="27"/>
    </location>
</feature>
<evidence type="ECO:0000256" key="1">
    <source>
        <dbReference type="SAM" id="MobiDB-lite"/>
    </source>
</evidence>
<protein>
    <submittedName>
        <fullName evidence="2">Uncharacterized protein</fullName>
    </submittedName>
</protein>
<feature type="region of interest" description="Disordered" evidence="1">
    <location>
        <begin position="70"/>
        <end position="94"/>
    </location>
</feature>
<evidence type="ECO:0000313" key="2">
    <source>
        <dbReference type="EMBL" id="ORY07122.1"/>
    </source>
</evidence>
<accession>A0A1Y1ZA30</accession>
<feature type="region of interest" description="Disordered" evidence="1">
    <location>
        <begin position="236"/>
        <end position="262"/>
    </location>
</feature>
<keyword evidence="3" id="KW-1185">Reference proteome</keyword>
<organism evidence="2 3">
    <name type="scientific">Basidiobolus meristosporus CBS 931.73</name>
    <dbReference type="NCBI Taxonomy" id="1314790"/>
    <lineage>
        <taxon>Eukaryota</taxon>
        <taxon>Fungi</taxon>
        <taxon>Fungi incertae sedis</taxon>
        <taxon>Zoopagomycota</taxon>
        <taxon>Entomophthoromycotina</taxon>
        <taxon>Basidiobolomycetes</taxon>
        <taxon>Basidiobolales</taxon>
        <taxon>Basidiobolaceae</taxon>
        <taxon>Basidiobolus</taxon>
    </lineage>
</organism>
<comment type="caution">
    <text evidence="2">The sequence shown here is derived from an EMBL/GenBank/DDBJ whole genome shotgun (WGS) entry which is preliminary data.</text>
</comment>
<sequence length="1090" mass="121248">MSDPHQSNKSLGNEPSNASELLNNLQGRRTGKLPEKSSGFSGIANSTRSLFRSILGNGVTNGTTSNANLANLLSNKPGNSTSVNRDTSGPLEGSSQWAEAINNTSHPVASGGSSTQSNFNTIIQREVTIPSLEDELNRFTDVGTSSNSGEGNEFESIHENTLDISLASELPNFSVHSENSIGARFPLNRFSLKSAPHVGLCVNSTEPSLITSDKNTSLIAEKRAYAWADEFLSQFSESSGESHTTESIGKHRDAPNLNEDTSSAQGEQYLNESLDIQRNIDDKPSNSNAHISLESMIQSPDFSTSELTVPLQDDMALEETWRQTDYNDGIDAGSSLTREDPLRDYSEYSDGADIVALLNGGSFPAELLPTPFDISVVEQSPTQANNVHNDSEWIAEFNQEDKGRQVDLLTEAEGQEAVDSWAWTSEFERQLSTEPEMPLFETSEVNDGADVISFLNSTEFPEELSVQLDEASNFANAWHDSTTDQENNFDWSSEFNCDQNVPTNESWDDTELESASDKVFDEAQAQFISKQSGVLHSGNSKDLYLDNSEVVDGGDVIAFLNSEHFPDSLIPSEDALLSEGMSEFETELEKDTTAGWLAEFNHAHADIEESDGNDVVAFLNSSDFPKELTSNPEDMADMERAWNSSLEADWSTEFTNADTEDDAINDKSIGSPRSLDKWLKEFNGSETEDDFLKPAIASNRSTDVNTYFGDGYFNYIKEEDTGLIVDGAEVVEFLSAGAFPLELTPDITDLDEVSEMEVKVVESWFNEFQKYDPDSQNLVRDIAGDNSDLTEDEMNLQWDHQFLRPPYLDEDLISELSESRPPTPPDGFEVVAFLNHSDFPTELTTKTPVLSTHDSVKIHSFTEDQVNQSHLQRWLDEFEDGQDGTKENPIAGWVSEFSEIQDLIRQEIDQIDNIDNEELSFDTYHEYTSVFSPRNHGFSMYHGSSGQTQAALDSFDSWTRDFLQAEFENKITGDNEGIYSESSPLSVQRSDNLDGTSDHIYMLDKKGSIGSTIKDLIQEIANEISAEDFLYNFDYQEESNNKPITTHPTVQTYASGDIRYEFTEKVGFNSEVTKKNALDRLQQLRKHILG</sequence>
<name>A0A1Y1ZA30_9FUNG</name>
<dbReference type="Proteomes" id="UP000193498">
    <property type="component" value="Unassembled WGS sequence"/>
</dbReference>
<evidence type="ECO:0000313" key="3">
    <source>
        <dbReference type="Proteomes" id="UP000193498"/>
    </source>
</evidence>
<dbReference type="AlphaFoldDB" id="A0A1Y1ZA30"/>